<dbReference type="PIRSF" id="PIRSF038980">
    <property type="entry name" value="A2M_bac"/>
    <property type="match status" value="1"/>
</dbReference>
<keyword evidence="2 5" id="KW-0732">Signal</keyword>
<evidence type="ECO:0000256" key="1">
    <source>
        <dbReference type="ARBA" id="ARBA00010556"/>
    </source>
</evidence>
<dbReference type="SMART" id="SM01360">
    <property type="entry name" value="A2M"/>
    <property type="match status" value="1"/>
</dbReference>
<dbReference type="InterPro" id="IPR002890">
    <property type="entry name" value="MG2"/>
</dbReference>
<dbReference type="SUPFAM" id="SSF57414">
    <property type="entry name" value="Hairpin loop containing domain-like"/>
    <property type="match status" value="1"/>
</dbReference>
<evidence type="ECO:0000256" key="4">
    <source>
        <dbReference type="ARBA" id="ARBA00023157"/>
    </source>
</evidence>
<evidence type="ECO:0000256" key="3">
    <source>
        <dbReference type="ARBA" id="ARBA00022737"/>
    </source>
</evidence>
<dbReference type="SMART" id="SM01359">
    <property type="entry name" value="A2M_N_2"/>
    <property type="match status" value="1"/>
</dbReference>
<gene>
    <name evidence="7" type="ORF">GR183_20365</name>
</gene>
<dbReference type="CDD" id="cd02891">
    <property type="entry name" value="A2M_like"/>
    <property type="match status" value="1"/>
</dbReference>
<dbReference type="InterPro" id="IPR000177">
    <property type="entry name" value="Apple"/>
</dbReference>
<dbReference type="Pfam" id="PF01835">
    <property type="entry name" value="MG2"/>
    <property type="match status" value="1"/>
</dbReference>
<evidence type="ECO:0000313" key="7">
    <source>
        <dbReference type="EMBL" id="MXN67269.1"/>
    </source>
</evidence>
<dbReference type="InterPro" id="IPR021868">
    <property type="entry name" value="Alpha_2_Macroglob_MG3"/>
</dbReference>
<dbReference type="PANTHER" id="PTHR40094">
    <property type="entry name" value="ALPHA-2-MACROGLOBULIN HOMOLOG"/>
    <property type="match status" value="1"/>
</dbReference>
<dbReference type="InterPro" id="IPR011625">
    <property type="entry name" value="A2M_N_BRD"/>
</dbReference>
<sequence length="1839" mass="198404">MYELAVIEARPGSAFRKIIKAGAAVLFATFAFFTAPPAQADERRTVTVEGADYFGADFQTLKEIDLEACKAACLANDMCRAFTYNVSARWCFLKSDIGDLRAFDGAIAGRVVEIRDVAGVSLDEREGELAFVPQPFIEEAKRLSRRLPREYEPANATLTDLSASARAAMSAQDYKAAQRTFGQALALEPAAFDLWAGFTASLIAQNPQNWQEQNEVNELGSSAAINAYLRSRSDTERALALDLIGTALSKRQAWKPVIKAWRQALTLDDRSGLRERYDRMVAEHGFRILNHQVDSDAATPRICVVFSETLPRGSDMTPFVKVTGEGPFAVESEGAQVCIDGVAHGRRYGILVREGLPSAEGEKLLKSADLSVYVRDREPSVRFLGRSYVLPAGEGATIPVVSVNTQEVEAEIYRIGDRALASALRDRKFLAQLNSYQADQIRSDYGEAVWKGVVEVERDLNKDVTTAIPLADIGIEPKPGVYAMTARAGTDVKNQWGPWATQWFIVSDLGLTSYSGSDGLTASVRSLATAKAVVKASVRLVAVNNEILGETTSDEKGIARFAPGLTRGTGGQAPALLVAETNGGDYAFLDLTRPAFDLGDRGVEGRPAAGPIDIFAWTERGVYRPGETVHAAAIARDDKVDALGYLPLTFVFLRPDGVEHARVQVNDEGLGGRAHSLPLPPSIQQGTWTLRIFADPQGKALAEESFLVEDYQPERVDFALETSAGAIDPRNPPEISLSANFLYGAPASGQRLEGETIVSPTRKMPKYAGYQFGLEDEDVYSAREPLADGMATDQAGNLSFTPVLPDLAGTSALYEATIAARLVEAGGRFVERRLELPLLADGPRIGIKPAFDGGVDEGGPAEFDVIAVSRDGGRIAADRLEWSLLKLDRRYQWYRLDGRWSFEPITTTSRVANGTLDVASDGAARLSVPVDWGQYRLEIASGGDAPMATSVTFNAGWYVSSASSETPDVLEIGLDKAKYRVGDTAILRLRSRFDGTAVVNVMSDRLIASKVVEVSGDRAEVPLEVTNDWGAGAYVTASLYRPMDLEAKRMPARALGVEWLSVDPAERALSVSIDAPEKMRPRSTLQAGLEIANLKAGEQAFVTLAAVDVGILNLTGYETPDPKAWYFGQRRLGTEIRDLYGQLIDRTAGTRGRVRSGGDGMGLRLDAPPPQEEAMALFSGVVAVDRNGRAQITFDIPDFSGTVRLMAVAWSKSGVGSAERDVIVRDPLVMTASSPRFLAPGDRSRLLVELDNVEGEAADYTFRASVNGPLVLPDGASRMLALDKGERKTVIVPLQATGEEGDGELNIAVEGPDGVHVEKRLSLGVRDNSPDITRRSFVSLAPSGKVTLDAATIAGLKPASALVSVSEGNTARINIPGLLNQLERYPYGCTEQVTSRALPLVYLNEMAVSAGLETESGIRERVEGAISSVLANQGSSGSFGLWSSFGSNDIWLDAYVTDFLLRAGERGYTIPQRPIESALDNIENRIAYASDFSDGGEGIAYGLYVLARAGRASIGDLRYFADEKLGDFASPLAKAQVGAGLALYGETQRAERALRAAVSEVEAQPASLARNDYGTALRDGAGILSYIAEADLDTLDGRGLVSFVADRQNESRGFSTQEMAWLLMAAHELRENARDAEFRIDGRAASAPLMERFTGEMLEGRSVEVENPGAEPTEIVISVTGKPEVPEPAGGEGFAISREIYNLDGNRIEGDAVAQNTRLVVVVKVESTLVQNGRLLVVDRLPAGVVIDNPRLVRAGDVGALDWLDPLSEVEHSEFRDDRFVVAFDQQRANGDSYTFAYMARAASPGVFAHPPATVEDMYQPQFAARTGGGTFEVLGPVR</sequence>
<dbReference type="InterPro" id="IPR041203">
    <property type="entry name" value="Bact_A2M_MG5"/>
</dbReference>
<dbReference type="SUPFAM" id="SSF48239">
    <property type="entry name" value="Terpenoid cyclases/Protein prenyltransferases"/>
    <property type="match status" value="1"/>
</dbReference>
<dbReference type="RefSeq" id="WP_160777520.1">
    <property type="nucleotide sequence ID" value="NZ_WUMV01000010.1"/>
</dbReference>
<feature type="domain" description="Apple" evidence="6">
    <location>
        <begin position="40"/>
        <end position="118"/>
    </location>
</feature>
<name>A0A7X3LY60_9HYPH</name>
<feature type="chain" id="PRO_5030787281" evidence="5">
    <location>
        <begin position="41"/>
        <end position="1839"/>
    </location>
</feature>
<dbReference type="InterPro" id="IPR008930">
    <property type="entry name" value="Terpenoid_cyclase/PrenylTrfase"/>
</dbReference>
<dbReference type="GO" id="GO:0006508">
    <property type="term" value="P:proteolysis"/>
    <property type="evidence" value="ECO:0007669"/>
    <property type="project" value="InterPro"/>
</dbReference>
<dbReference type="GO" id="GO:0004866">
    <property type="term" value="F:endopeptidase inhibitor activity"/>
    <property type="evidence" value="ECO:0007669"/>
    <property type="project" value="InterPro"/>
</dbReference>
<dbReference type="Pfam" id="PF07703">
    <property type="entry name" value="A2M_BRD"/>
    <property type="match status" value="1"/>
</dbReference>
<accession>A0A7X3LY60</accession>
<keyword evidence="4" id="KW-1015">Disulfide bond</keyword>
<dbReference type="InterPro" id="IPR011626">
    <property type="entry name" value="Alpha-macroglobulin_TED"/>
</dbReference>
<reference evidence="7 8" key="1">
    <citation type="submission" date="2019-12" db="EMBL/GenBank/DDBJ databases">
        <authorList>
            <person name="Li M."/>
        </authorList>
    </citation>
    <scope>NUCLEOTIDE SEQUENCE [LARGE SCALE GENOMIC DNA]</scope>
    <source>
        <strain evidence="7 8">GBMRC 2046</strain>
    </source>
</reference>
<keyword evidence="3" id="KW-0677">Repeat</keyword>
<dbReference type="CDD" id="cd01100">
    <property type="entry name" value="APPLE_Factor_XI_like"/>
    <property type="match status" value="1"/>
</dbReference>
<feature type="signal peptide" evidence="5">
    <location>
        <begin position="1"/>
        <end position="40"/>
    </location>
</feature>
<dbReference type="GO" id="GO:0005615">
    <property type="term" value="C:extracellular space"/>
    <property type="evidence" value="ECO:0007669"/>
    <property type="project" value="InterPro"/>
</dbReference>
<dbReference type="Pfam" id="PF17973">
    <property type="entry name" value="bMG10"/>
    <property type="match status" value="1"/>
</dbReference>
<dbReference type="Gene3D" id="1.25.40.10">
    <property type="entry name" value="Tetratricopeptide repeat domain"/>
    <property type="match status" value="1"/>
</dbReference>
<proteinExistence type="inferred from homology"/>
<dbReference type="InterPro" id="IPR047565">
    <property type="entry name" value="Alpha-macroglob_thiol-ester_cl"/>
</dbReference>
<dbReference type="InterPro" id="IPR003609">
    <property type="entry name" value="Pan_app"/>
</dbReference>
<dbReference type="Pfam" id="PF00207">
    <property type="entry name" value="A2M"/>
    <property type="match status" value="1"/>
</dbReference>
<dbReference type="Proteomes" id="UP000433101">
    <property type="component" value="Unassembled WGS sequence"/>
</dbReference>
<dbReference type="Gene3D" id="2.60.40.1930">
    <property type="match status" value="1"/>
</dbReference>
<evidence type="ECO:0000259" key="6">
    <source>
        <dbReference type="PROSITE" id="PS50948"/>
    </source>
</evidence>
<dbReference type="EMBL" id="WUMV01000010">
    <property type="protein sequence ID" value="MXN67269.1"/>
    <property type="molecule type" value="Genomic_DNA"/>
</dbReference>
<dbReference type="InterPro" id="IPR026284">
    <property type="entry name" value="A2MG_proteobact"/>
</dbReference>
<dbReference type="Pfam" id="PF07678">
    <property type="entry name" value="TED_complement"/>
    <property type="match status" value="1"/>
</dbReference>
<protein>
    <submittedName>
        <fullName evidence="7">Alpha-2-macroglobulin</fullName>
    </submittedName>
</protein>
<dbReference type="PROSITE" id="PS50948">
    <property type="entry name" value="PAN"/>
    <property type="match status" value="1"/>
</dbReference>
<comment type="caution">
    <text evidence="7">The sequence shown here is derived from an EMBL/GenBank/DDBJ whole genome shotgun (WGS) entry which is preliminary data.</text>
</comment>
<dbReference type="SMART" id="SM00223">
    <property type="entry name" value="APPLE"/>
    <property type="match status" value="1"/>
</dbReference>
<dbReference type="Gene3D" id="1.50.10.20">
    <property type="match status" value="1"/>
</dbReference>
<dbReference type="Gene3D" id="3.50.4.10">
    <property type="entry name" value="Hepatocyte Growth Factor"/>
    <property type="match status" value="1"/>
</dbReference>
<comment type="similarity">
    <text evidence="1">Belongs to the protease inhibitor I39 (alpha-2-macroglobulin) family. Bacterial alpha-2-macroglobulin subfamily.</text>
</comment>
<dbReference type="InterPro" id="IPR041246">
    <property type="entry name" value="Bact_MG10"/>
</dbReference>
<dbReference type="InterPro" id="IPR049120">
    <property type="entry name" value="A2M_bMG2"/>
</dbReference>
<evidence type="ECO:0000256" key="5">
    <source>
        <dbReference type="SAM" id="SignalP"/>
    </source>
</evidence>
<dbReference type="SMART" id="SM01419">
    <property type="entry name" value="Thiol-ester_cl"/>
    <property type="match status" value="1"/>
</dbReference>
<dbReference type="Pfam" id="PF17962">
    <property type="entry name" value="bMG6"/>
    <property type="match status" value="1"/>
</dbReference>
<dbReference type="Pfam" id="PF21142">
    <property type="entry name" value="A2M_bMG2"/>
    <property type="match status" value="1"/>
</dbReference>
<dbReference type="InterPro" id="IPR001599">
    <property type="entry name" value="Macroglobln_a2"/>
</dbReference>
<organism evidence="7 8">
    <name type="scientific">Stappia sediminis</name>
    <dbReference type="NCBI Taxonomy" id="2692190"/>
    <lineage>
        <taxon>Bacteria</taxon>
        <taxon>Pseudomonadati</taxon>
        <taxon>Pseudomonadota</taxon>
        <taxon>Alphaproteobacteria</taxon>
        <taxon>Hyphomicrobiales</taxon>
        <taxon>Stappiaceae</taxon>
        <taxon>Stappia</taxon>
    </lineage>
</organism>
<dbReference type="Pfam" id="PF11974">
    <property type="entry name" value="bMG3"/>
    <property type="match status" value="1"/>
</dbReference>
<dbReference type="Pfam" id="PF00024">
    <property type="entry name" value="PAN_1"/>
    <property type="match status" value="1"/>
</dbReference>
<dbReference type="InterPro" id="IPR051802">
    <property type="entry name" value="YfhM-like"/>
</dbReference>
<dbReference type="PANTHER" id="PTHR40094:SF1">
    <property type="entry name" value="UBIQUITIN DOMAIN-CONTAINING PROTEIN"/>
    <property type="match status" value="1"/>
</dbReference>
<evidence type="ECO:0000313" key="8">
    <source>
        <dbReference type="Proteomes" id="UP000433101"/>
    </source>
</evidence>
<evidence type="ECO:0000256" key="2">
    <source>
        <dbReference type="ARBA" id="ARBA00022729"/>
    </source>
</evidence>
<dbReference type="InterPro" id="IPR041462">
    <property type="entry name" value="Bact_A2M_MG6"/>
</dbReference>
<dbReference type="Pfam" id="PF17972">
    <property type="entry name" value="bMG5"/>
    <property type="match status" value="1"/>
</dbReference>
<dbReference type="InterPro" id="IPR011990">
    <property type="entry name" value="TPR-like_helical_dom_sf"/>
</dbReference>
<keyword evidence="8" id="KW-1185">Reference proteome</keyword>